<accession>A0ABP5T814</accession>
<keyword evidence="2" id="KW-1185">Reference proteome</keyword>
<dbReference type="Proteomes" id="UP001501444">
    <property type="component" value="Unassembled WGS sequence"/>
</dbReference>
<comment type="caution">
    <text evidence="1">The sequence shown here is derived from an EMBL/GenBank/DDBJ whole genome shotgun (WGS) entry which is preliminary data.</text>
</comment>
<proteinExistence type="predicted"/>
<protein>
    <submittedName>
        <fullName evidence="1">Uncharacterized protein</fullName>
    </submittedName>
</protein>
<reference evidence="2" key="1">
    <citation type="journal article" date="2019" name="Int. J. Syst. Evol. Microbiol.">
        <title>The Global Catalogue of Microorganisms (GCM) 10K type strain sequencing project: providing services to taxonomists for standard genome sequencing and annotation.</title>
        <authorList>
            <consortium name="The Broad Institute Genomics Platform"/>
            <consortium name="The Broad Institute Genome Sequencing Center for Infectious Disease"/>
            <person name="Wu L."/>
            <person name="Ma J."/>
        </authorList>
    </citation>
    <scope>NUCLEOTIDE SEQUENCE [LARGE SCALE GENOMIC DNA]</scope>
    <source>
        <strain evidence="2">JCM 3272</strain>
    </source>
</reference>
<organism evidence="1 2">
    <name type="scientific">Dactylosporangium salmoneum</name>
    <dbReference type="NCBI Taxonomy" id="53361"/>
    <lineage>
        <taxon>Bacteria</taxon>
        <taxon>Bacillati</taxon>
        <taxon>Actinomycetota</taxon>
        <taxon>Actinomycetes</taxon>
        <taxon>Micromonosporales</taxon>
        <taxon>Micromonosporaceae</taxon>
        <taxon>Dactylosporangium</taxon>
    </lineage>
</organism>
<gene>
    <name evidence="1" type="ORF">GCM10010170_034640</name>
</gene>
<dbReference type="EMBL" id="BAAARV010000025">
    <property type="protein sequence ID" value="GAA2347238.1"/>
    <property type="molecule type" value="Genomic_DNA"/>
</dbReference>
<evidence type="ECO:0000313" key="2">
    <source>
        <dbReference type="Proteomes" id="UP001501444"/>
    </source>
</evidence>
<dbReference type="RefSeq" id="WP_344613414.1">
    <property type="nucleotide sequence ID" value="NZ_BAAARV010000025.1"/>
</dbReference>
<sequence>MSAEVIDHATAVDRIADCYADRTAFIVLAGLNLDLHVARRLDPFAAWTAYVINTSGMVLVTGDLQLLIAQSTLADIVGAQSITMFTVPKTVPARKLSKALGQEIPTDGSRDILICSAPGEPIVWPMVFVEVLRRVDPKAAASLEANDLARLS</sequence>
<name>A0ABP5T814_9ACTN</name>
<evidence type="ECO:0000313" key="1">
    <source>
        <dbReference type="EMBL" id="GAA2347238.1"/>
    </source>
</evidence>